<gene>
    <name evidence="1" type="ORF">ACFP2V_21775</name>
</gene>
<protein>
    <submittedName>
        <fullName evidence="1">Helix-turn-helix domain-containing protein</fullName>
    </submittedName>
</protein>
<organism evidence="1 2">
    <name type="scientific">Streptomyces incanus</name>
    <dbReference type="NCBI Taxonomy" id="887453"/>
    <lineage>
        <taxon>Bacteria</taxon>
        <taxon>Bacillati</taxon>
        <taxon>Actinomycetota</taxon>
        <taxon>Actinomycetes</taxon>
        <taxon>Kitasatosporales</taxon>
        <taxon>Streptomycetaceae</taxon>
        <taxon>Streptomyces</taxon>
    </lineage>
</organism>
<dbReference type="SUPFAM" id="SSF46689">
    <property type="entry name" value="Homeodomain-like"/>
    <property type="match status" value="1"/>
</dbReference>
<dbReference type="EMBL" id="JBHSPC010000069">
    <property type="protein sequence ID" value="MFC5672648.1"/>
    <property type="molecule type" value="Genomic_DNA"/>
</dbReference>
<evidence type="ECO:0000313" key="2">
    <source>
        <dbReference type="Proteomes" id="UP001596183"/>
    </source>
</evidence>
<evidence type="ECO:0000313" key="1">
    <source>
        <dbReference type="EMBL" id="MFC5672648.1"/>
    </source>
</evidence>
<dbReference type="Proteomes" id="UP001596183">
    <property type="component" value="Unassembled WGS sequence"/>
</dbReference>
<name>A0ABW0XRZ6_9ACTN</name>
<sequence length="54" mass="5902">MRYPDGGGLTAKQRAQRERVRFEAAEMFAAGAGPGQVARRLRVSRKSACAWHAA</sequence>
<proteinExistence type="predicted"/>
<keyword evidence="2" id="KW-1185">Reference proteome</keyword>
<dbReference type="Pfam" id="PF13384">
    <property type="entry name" value="HTH_23"/>
    <property type="match status" value="1"/>
</dbReference>
<accession>A0ABW0XRZ6</accession>
<comment type="caution">
    <text evidence="1">The sequence shown here is derived from an EMBL/GenBank/DDBJ whole genome shotgun (WGS) entry which is preliminary data.</text>
</comment>
<reference evidence="2" key="1">
    <citation type="journal article" date="2019" name="Int. J. Syst. Evol. Microbiol.">
        <title>The Global Catalogue of Microorganisms (GCM) 10K type strain sequencing project: providing services to taxonomists for standard genome sequencing and annotation.</title>
        <authorList>
            <consortium name="The Broad Institute Genomics Platform"/>
            <consortium name="The Broad Institute Genome Sequencing Center for Infectious Disease"/>
            <person name="Wu L."/>
            <person name="Ma J."/>
        </authorList>
    </citation>
    <scope>NUCLEOTIDE SEQUENCE [LARGE SCALE GENOMIC DNA]</scope>
    <source>
        <strain evidence="2">JCM 13852</strain>
    </source>
</reference>
<dbReference type="RefSeq" id="WP_381214962.1">
    <property type="nucleotide sequence ID" value="NZ_JBHSPC010000069.1"/>
</dbReference>
<dbReference type="InterPro" id="IPR009057">
    <property type="entry name" value="Homeodomain-like_sf"/>
</dbReference>